<dbReference type="AlphaFoldDB" id="A0A0G0T6H9"/>
<evidence type="ECO:0000256" key="1">
    <source>
        <dbReference type="ARBA" id="ARBA00007435"/>
    </source>
</evidence>
<dbReference type="PANTHER" id="PTHR34477">
    <property type="entry name" value="UPF0213 PROTEIN YHBQ"/>
    <property type="match status" value="1"/>
</dbReference>
<dbReference type="SUPFAM" id="SSF82771">
    <property type="entry name" value="GIY-YIG endonuclease"/>
    <property type="match status" value="1"/>
</dbReference>
<accession>A0A0G0T6H9</accession>
<protein>
    <recommendedName>
        <fullName evidence="2">GIY-YIG domain-containing protein</fullName>
    </recommendedName>
</protein>
<dbReference type="Pfam" id="PF01541">
    <property type="entry name" value="GIY-YIG"/>
    <property type="match status" value="1"/>
</dbReference>
<dbReference type="InterPro" id="IPR000305">
    <property type="entry name" value="GIY-YIG_endonuc"/>
</dbReference>
<comment type="similarity">
    <text evidence="1">Belongs to the UPF0213 family.</text>
</comment>
<dbReference type="Gene3D" id="3.40.1440.10">
    <property type="entry name" value="GIY-YIG endonuclease"/>
    <property type="match status" value="1"/>
</dbReference>
<feature type="domain" description="GIY-YIG" evidence="2">
    <location>
        <begin position="1"/>
        <end position="77"/>
    </location>
</feature>
<dbReference type="PANTHER" id="PTHR34477:SF1">
    <property type="entry name" value="UPF0213 PROTEIN YHBQ"/>
    <property type="match status" value="1"/>
</dbReference>
<proteinExistence type="inferred from homology"/>
<evidence type="ECO:0000313" key="4">
    <source>
        <dbReference type="Proteomes" id="UP000034562"/>
    </source>
</evidence>
<dbReference type="Proteomes" id="UP000034562">
    <property type="component" value="Unassembled WGS sequence"/>
</dbReference>
<organism evidence="3 4">
    <name type="scientific">Candidatus Woesebacteria bacterium GW2011_GWA2_40_7b</name>
    <dbReference type="NCBI Taxonomy" id="1618563"/>
    <lineage>
        <taxon>Bacteria</taxon>
        <taxon>Candidatus Woeseibacteriota</taxon>
    </lineage>
</organism>
<gene>
    <name evidence="3" type="ORF">UU12_C0023G0004</name>
</gene>
<evidence type="ECO:0000259" key="2">
    <source>
        <dbReference type="PROSITE" id="PS50164"/>
    </source>
</evidence>
<name>A0A0G0T6H9_9BACT</name>
<evidence type="ECO:0000313" key="3">
    <source>
        <dbReference type="EMBL" id="KKR70331.1"/>
    </source>
</evidence>
<dbReference type="EMBL" id="LBZK01000023">
    <property type="protein sequence ID" value="KKR70331.1"/>
    <property type="molecule type" value="Genomic_DNA"/>
</dbReference>
<reference evidence="3 4" key="1">
    <citation type="journal article" date="2015" name="Nature">
        <title>rRNA introns, odd ribosomes, and small enigmatic genomes across a large radiation of phyla.</title>
        <authorList>
            <person name="Brown C.T."/>
            <person name="Hug L.A."/>
            <person name="Thomas B.C."/>
            <person name="Sharon I."/>
            <person name="Castelle C.J."/>
            <person name="Singh A."/>
            <person name="Wilkins M.J."/>
            <person name="Williams K.H."/>
            <person name="Banfield J.F."/>
        </authorList>
    </citation>
    <scope>NUCLEOTIDE SEQUENCE [LARGE SCALE GENOMIC DNA]</scope>
</reference>
<dbReference type="InterPro" id="IPR035901">
    <property type="entry name" value="GIY-YIG_endonuc_sf"/>
</dbReference>
<comment type="caution">
    <text evidence="3">The sequence shown here is derived from an EMBL/GenBank/DDBJ whole genome shotgun (WGS) entry which is preliminary data.</text>
</comment>
<dbReference type="InterPro" id="IPR050190">
    <property type="entry name" value="UPF0213_domain"/>
</dbReference>
<sequence length="84" mass="10036">MYYFYILRSIKNKKLYLGYTPNLKERLKSHNNGKNKATKPNIPYKLMFYSGFVSKKDALACEKYFKTTAGWRRLKQMLKVTLKD</sequence>
<dbReference type="PROSITE" id="PS50164">
    <property type="entry name" value="GIY_YIG"/>
    <property type="match status" value="1"/>
</dbReference>